<keyword evidence="1" id="KW-1133">Transmembrane helix</keyword>
<feature type="transmembrane region" description="Helical" evidence="1">
    <location>
        <begin position="9"/>
        <end position="29"/>
    </location>
</feature>
<reference evidence="4" key="1">
    <citation type="submission" date="2016-10" db="EMBL/GenBank/DDBJ databases">
        <authorList>
            <person name="Varghese N."/>
            <person name="Submissions S."/>
        </authorList>
    </citation>
    <scope>NUCLEOTIDE SEQUENCE [LARGE SCALE GENOMIC DNA]</scope>
    <source>
        <strain evidence="4">DS-12</strain>
    </source>
</reference>
<evidence type="ECO:0000256" key="1">
    <source>
        <dbReference type="SAM" id="Phobius"/>
    </source>
</evidence>
<keyword evidence="1" id="KW-0812">Transmembrane</keyword>
<feature type="transmembrane region" description="Helical" evidence="1">
    <location>
        <begin position="45"/>
        <end position="62"/>
    </location>
</feature>
<dbReference type="AlphaFoldDB" id="A0A1I5EL26"/>
<dbReference type="Pfam" id="PF18153">
    <property type="entry name" value="Cap15_CD_rec"/>
    <property type="match status" value="1"/>
</dbReference>
<organism evidence="3 4">
    <name type="scientific">Paenimyroides ummariense</name>
    <dbReference type="NCBI Taxonomy" id="913024"/>
    <lineage>
        <taxon>Bacteria</taxon>
        <taxon>Pseudomonadati</taxon>
        <taxon>Bacteroidota</taxon>
        <taxon>Flavobacteriia</taxon>
        <taxon>Flavobacteriales</taxon>
        <taxon>Flavobacteriaceae</taxon>
        <taxon>Paenimyroides</taxon>
    </lineage>
</organism>
<evidence type="ECO:0000313" key="3">
    <source>
        <dbReference type="EMBL" id="SFO11781.1"/>
    </source>
</evidence>
<dbReference type="EMBL" id="FOVI01000021">
    <property type="protein sequence ID" value="SFO11781.1"/>
    <property type="molecule type" value="Genomic_DNA"/>
</dbReference>
<feature type="domain" description="CD-NTase-associated protein 15" evidence="2">
    <location>
        <begin position="77"/>
        <end position="198"/>
    </location>
</feature>
<dbReference type="OrthoDB" id="1430668at2"/>
<accession>A0A1I5EL26</accession>
<evidence type="ECO:0000313" key="4">
    <source>
        <dbReference type="Proteomes" id="UP000199036"/>
    </source>
</evidence>
<protein>
    <recommendedName>
        <fullName evidence="2">CD-NTase-associated protein 15 domain-containing protein</fullName>
    </recommendedName>
</protein>
<dbReference type="InterPro" id="IPR041208">
    <property type="entry name" value="Cap15"/>
</dbReference>
<gene>
    <name evidence="3" type="ORF">SAMN05421741_1215</name>
</gene>
<keyword evidence="4" id="KW-1185">Reference proteome</keyword>
<dbReference type="RefSeq" id="WP_091525156.1">
    <property type="nucleotide sequence ID" value="NZ_FOVI01000021.1"/>
</dbReference>
<dbReference type="STRING" id="913024.SAMN05421741_1215"/>
<dbReference type="Proteomes" id="UP000199036">
    <property type="component" value="Unassembled WGS sequence"/>
</dbReference>
<sequence>MNFKNYKTISLISFISILAIICNFLYLWFDEYISNFPELKEISNYIGFLSILGLMTLFIELIDKYLWKQSLTNVIIEIPNLNGRYKGTMTSSYIDPSTNAPIVLDCVMEISQTASSIQVHTYIGKDGKQTSTSETICEVLKKKSNNFYTLYYNYGNVSNLNVELNDHKGTAYLDYFKDIKSLKGNYFNERRNSGTIIVKFVSNVLIGRFNEEL</sequence>
<name>A0A1I5EL26_9FLAO</name>
<keyword evidence="1" id="KW-0472">Membrane</keyword>
<evidence type="ECO:0000259" key="2">
    <source>
        <dbReference type="Pfam" id="PF18153"/>
    </source>
</evidence>
<proteinExistence type="predicted"/>